<keyword evidence="4 8" id="KW-0812">Transmembrane</keyword>
<evidence type="ECO:0000256" key="2">
    <source>
        <dbReference type="ARBA" id="ARBA00010388"/>
    </source>
</evidence>
<evidence type="ECO:0000256" key="8">
    <source>
        <dbReference type="SAM" id="Phobius"/>
    </source>
</evidence>
<feature type="transmembrane region" description="Helical" evidence="8">
    <location>
        <begin position="67"/>
        <end position="90"/>
    </location>
</feature>
<sequence length="205" mass="20393">MTAALAVGILVTGGVYLILQRELLRVVLGFVLLGHAVNILFVAAGGMDRRGVPLIGQTSPEEAADPLPQAFVLTAIVITFGITVYLLALLRADGAPSPPAEPDEAADAGSPVAAPSARPDARQATPGTPPTSESDPESLAEAESDARAGVAGKEPEPGEPDRRRATAGPTGDPAAGAGDSPGGTAPGSGRGNDTNDDGTSGGESR</sequence>
<keyword evidence="10" id="KW-1185">Reference proteome</keyword>
<dbReference type="Pfam" id="PF00420">
    <property type="entry name" value="Oxidored_q2"/>
    <property type="match status" value="1"/>
</dbReference>
<evidence type="ECO:0000313" key="10">
    <source>
        <dbReference type="Proteomes" id="UP000530234"/>
    </source>
</evidence>
<feature type="compositionally biased region" description="Basic and acidic residues" evidence="7">
    <location>
        <begin position="153"/>
        <end position="164"/>
    </location>
</feature>
<evidence type="ECO:0000256" key="4">
    <source>
        <dbReference type="ARBA" id="ARBA00022692"/>
    </source>
</evidence>
<protein>
    <recommendedName>
        <fullName evidence="11">Cation:proton antiporter</fullName>
    </recommendedName>
</protein>
<dbReference type="InterPro" id="IPR039428">
    <property type="entry name" value="NUOK/Mnh_C1-like"/>
</dbReference>
<dbReference type="EMBL" id="VKHS01000303">
    <property type="protein sequence ID" value="MBB0230550.1"/>
    <property type="molecule type" value="Genomic_DNA"/>
</dbReference>
<dbReference type="Gene3D" id="1.10.287.3510">
    <property type="match status" value="1"/>
</dbReference>
<dbReference type="PANTHER" id="PTHR34583:SF2">
    <property type="entry name" value="ANTIPORTER SUBUNIT MNHC2-RELATED"/>
    <property type="match status" value="1"/>
</dbReference>
<comment type="subcellular location">
    <subcellularLocation>
        <location evidence="1">Cell membrane</location>
        <topology evidence="1">Multi-pass membrane protein</topology>
    </subcellularLocation>
</comment>
<dbReference type="RefSeq" id="WP_182664111.1">
    <property type="nucleotide sequence ID" value="NZ_VKHS01000303.1"/>
</dbReference>
<organism evidence="9 10">
    <name type="scientific">Streptomyces calidiresistens</name>
    <dbReference type="NCBI Taxonomy" id="1485586"/>
    <lineage>
        <taxon>Bacteria</taxon>
        <taxon>Bacillati</taxon>
        <taxon>Actinomycetota</taxon>
        <taxon>Actinomycetes</taxon>
        <taxon>Kitasatosporales</taxon>
        <taxon>Streptomycetaceae</taxon>
        <taxon>Streptomyces</taxon>
    </lineage>
</organism>
<comment type="caution">
    <text evidence="9">The sequence shown here is derived from an EMBL/GenBank/DDBJ whole genome shotgun (WGS) entry which is preliminary data.</text>
</comment>
<dbReference type="GO" id="GO:0005886">
    <property type="term" value="C:plasma membrane"/>
    <property type="evidence" value="ECO:0007669"/>
    <property type="project" value="UniProtKB-SubCell"/>
</dbReference>
<evidence type="ECO:0008006" key="11">
    <source>
        <dbReference type="Google" id="ProtNLM"/>
    </source>
</evidence>
<name>A0A7W3T403_9ACTN</name>
<reference evidence="10" key="1">
    <citation type="submission" date="2019-10" db="EMBL/GenBank/DDBJ databases">
        <title>Streptomyces sp. nov., a novel actinobacterium isolated from alkaline environment.</title>
        <authorList>
            <person name="Golinska P."/>
        </authorList>
    </citation>
    <scope>NUCLEOTIDE SEQUENCE [LARGE SCALE GENOMIC DNA]</scope>
    <source>
        <strain evidence="10">DSM 42108</strain>
    </source>
</reference>
<feature type="compositionally biased region" description="Low complexity" evidence="7">
    <location>
        <begin position="166"/>
        <end position="178"/>
    </location>
</feature>
<keyword evidence="3" id="KW-1003">Cell membrane</keyword>
<keyword evidence="6 8" id="KW-0472">Membrane</keyword>
<evidence type="ECO:0000256" key="1">
    <source>
        <dbReference type="ARBA" id="ARBA00004651"/>
    </source>
</evidence>
<evidence type="ECO:0000313" key="9">
    <source>
        <dbReference type="EMBL" id="MBB0230550.1"/>
    </source>
</evidence>
<comment type="similarity">
    <text evidence="2">Belongs to the CPA3 antiporters (TC 2.A.63) subunit C family.</text>
</comment>
<feature type="compositionally biased region" description="Acidic residues" evidence="7">
    <location>
        <begin position="134"/>
        <end position="143"/>
    </location>
</feature>
<feature type="transmembrane region" description="Helical" evidence="8">
    <location>
        <begin position="26"/>
        <end position="47"/>
    </location>
</feature>
<feature type="region of interest" description="Disordered" evidence="7">
    <location>
        <begin position="95"/>
        <end position="205"/>
    </location>
</feature>
<dbReference type="InterPro" id="IPR050601">
    <property type="entry name" value="CPA3_antiporter_subunitC"/>
</dbReference>
<gene>
    <name evidence="9" type="ORF">FOE67_13755</name>
</gene>
<evidence type="ECO:0000256" key="7">
    <source>
        <dbReference type="SAM" id="MobiDB-lite"/>
    </source>
</evidence>
<proteinExistence type="inferred from homology"/>
<evidence type="ECO:0000256" key="3">
    <source>
        <dbReference type="ARBA" id="ARBA00022475"/>
    </source>
</evidence>
<dbReference type="Proteomes" id="UP000530234">
    <property type="component" value="Unassembled WGS sequence"/>
</dbReference>
<accession>A0A7W3T403</accession>
<evidence type="ECO:0000256" key="6">
    <source>
        <dbReference type="ARBA" id="ARBA00023136"/>
    </source>
</evidence>
<dbReference type="PANTHER" id="PTHR34583">
    <property type="entry name" value="ANTIPORTER SUBUNIT MNHC2-RELATED"/>
    <property type="match status" value="1"/>
</dbReference>
<keyword evidence="5 8" id="KW-1133">Transmembrane helix</keyword>
<evidence type="ECO:0000256" key="5">
    <source>
        <dbReference type="ARBA" id="ARBA00022989"/>
    </source>
</evidence>
<dbReference type="AlphaFoldDB" id="A0A7W3T403"/>
<feature type="compositionally biased region" description="Gly residues" evidence="7">
    <location>
        <begin position="179"/>
        <end position="190"/>
    </location>
</feature>